<evidence type="ECO:0000313" key="3">
    <source>
        <dbReference type="Proteomes" id="UP001642484"/>
    </source>
</evidence>
<feature type="compositionally biased region" description="Low complexity" evidence="1">
    <location>
        <begin position="155"/>
        <end position="173"/>
    </location>
</feature>
<feature type="compositionally biased region" description="Polar residues" evidence="1">
    <location>
        <begin position="135"/>
        <end position="145"/>
    </location>
</feature>
<organism evidence="2 3">
    <name type="scientific">Durusdinium trenchii</name>
    <dbReference type="NCBI Taxonomy" id="1381693"/>
    <lineage>
        <taxon>Eukaryota</taxon>
        <taxon>Sar</taxon>
        <taxon>Alveolata</taxon>
        <taxon>Dinophyceae</taxon>
        <taxon>Suessiales</taxon>
        <taxon>Symbiodiniaceae</taxon>
        <taxon>Durusdinium</taxon>
    </lineage>
</organism>
<feature type="compositionally biased region" description="Basic and acidic residues" evidence="1">
    <location>
        <begin position="23"/>
        <end position="50"/>
    </location>
</feature>
<feature type="non-terminal residue" evidence="2">
    <location>
        <position position="318"/>
    </location>
</feature>
<dbReference type="Proteomes" id="UP001642484">
    <property type="component" value="Unassembled WGS sequence"/>
</dbReference>
<protein>
    <submittedName>
        <fullName evidence="2">Uncharacterized protein</fullName>
    </submittedName>
</protein>
<proteinExistence type="predicted"/>
<accession>A0ABP0PVR9</accession>
<reference evidence="2 3" key="1">
    <citation type="submission" date="2024-02" db="EMBL/GenBank/DDBJ databases">
        <authorList>
            <person name="Chen Y."/>
            <person name="Shah S."/>
            <person name="Dougan E. K."/>
            <person name="Thang M."/>
            <person name="Chan C."/>
        </authorList>
    </citation>
    <scope>NUCLEOTIDE SEQUENCE [LARGE SCALE GENOMIC DNA]</scope>
</reference>
<feature type="compositionally biased region" description="Low complexity" evidence="1">
    <location>
        <begin position="88"/>
        <end position="103"/>
    </location>
</feature>
<evidence type="ECO:0000313" key="2">
    <source>
        <dbReference type="EMBL" id="CAK9079626.1"/>
    </source>
</evidence>
<evidence type="ECO:0000256" key="1">
    <source>
        <dbReference type="SAM" id="MobiDB-lite"/>
    </source>
</evidence>
<feature type="region of interest" description="Disordered" evidence="1">
    <location>
        <begin position="299"/>
        <end position="318"/>
    </location>
</feature>
<sequence length="318" mass="34990">MSKIRSCGSLASGNNALLMIKQEPGDKADRIKELQLKKEEGRATEEELHASQKRAPPPSTKTTPVKQLASFPKKAKNGADQADLRQGTVQAVATPAPSAAASDGGSGATAEEPSASDLQTRLDQALALISDLQKKSQPATPSPSVAGTKPRPPLSAAKSMARSSPSSATTPKSSAKEVDVDVPEADDDHRSALQLYKKVDARLRRLCERKPSGKLNVPLSIHEQWVQGGKSRDELRAMLEQNDFDKEMLVCKVTKLIDQRKEESQEVLKGWFTVEMMKTELKPDKYNEKVMRYFVEYSDKESTKHSRTESHQHQSTEE</sequence>
<comment type="caution">
    <text evidence="2">The sequence shown here is derived from an EMBL/GenBank/DDBJ whole genome shotgun (WGS) entry which is preliminary data.</text>
</comment>
<gene>
    <name evidence="2" type="ORF">CCMP2556_LOCUS39186</name>
</gene>
<name>A0ABP0PVR9_9DINO</name>
<keyword evidence="3" id="KW-1185">Reference proteome</keyword>
<dbReference type="EMBL" id="CAXAMN010023680">
    <property type="protein sequence ID" value="CAK9079626.1"/>
    <property type="molecule type" value="Genomic_DNA"/>
</dbReference>
<feature type="region of interest" description="Disordered" evidence="1">
    <location>
        <begin position="20"/>
        <end position="190"/>
    </location>
</feature>